<reference evidence="2 3" key="1">
    <citation type="submission" date="2020-08" db="EMBL/GenBank/DDBJ databases">
        <title>Genomic Encyclopedia of Type Strains, Phase III (KMG-III): the genomes of soil and plant-associated and newly described type strains.</title>
        <authorList>
            <person name="Whitman W."/>
        </authorList>
    </citation>
    <scope>NUCLEOTIDE SEQUENCE [LARGE SCALE GENOMIC DNA]</scope>
    <source>
        <strain evidence="2 3">CECT 7282</strain>
    </source>
</reference>
<dbReference type="Proteomes" id="UP000547614">
    <property type="component" value="Unassembled WGS sequence"/>
</dbReference>
<sequence length="189" mass="19901">MGWVTEVATVEAEPQQHTVLISAGHSSTDPGAVAQGHTEAEIVTEFRDLVSQALADQGIRHLTDGPAGRNWPLGEAVELAAEADIAVEFHCDAASPRASGTWTLSHASDFPLAGRLCTVTAETLGIRNRGAAPENAGQHHRLAFVSDGGGIIHELYFLTSPVDLAAYQQHRAALAERVAGVIAEAARRA</sequence>
<dbReference type="GO" id="GO:0009253">
    <property type="term" value="P:peptidoglycan catabolic process"/>
    <property type="evidence" value="ECO:0007669"/>
    <property type="project" value="InterPro"/>
</dbReference>
<dbReference type="Gene3D" id="3.40.630.40">
    <property type="entry name" value="Zn-dependent exopeptidases"/>
    <property type="match status" value="1"/>
</dbReference>
<dbReference type="InterPro" id="IPR002508">
    <property type="entry name" value="MurNAc-LAA_cat"/>
</dbReference>
<evidence type="ECO:0000313" key="3">
    <source>
        <dbReference type="Proteomes" id="UP000547614"/>
    </source>
</evidence>
<dbReference type="EMBL" id="JACHXP010000021">
    <property type="protein sequence ID" value="MBB3192064.1"/>
    <property type="molecule type" value="Genomic_DNA"/>
</dbReference>
<proteinExistence type="predicted"/>
<evidence type="ECO:0000259" key="1">
    <source>
        <dbReference type="Pfam" id="PF01520"/>
    </source>
</evidence>
<dbReference type="GO" id="GO:0008745">
    <property type="term" value="F:N-acetylmuramoyl-L-alanine amidase activity"/>
    <property type="evidence" value="ECO:0007669"/>
    <property type="project" value="UniProtKB-EC"/>
</dbReference>
<accession>A0A839VHH0</accession>
<name>A0A839VHH0_9GAMM</name>
<dbReference type="CDD" id="cd02696">
    <property type="entry name" value="MurNAc-LAA"/>
    <property type="match status" value="1"/>
</dbReference>
<gene>
    <name evidence="2" type="ORF">FHR94_003340</name>
</gene>
<comment type="caution">
    <text evidence="2">The sequence shown here is derived from an EMBL/GenBank/DDBJ whole genome shotgun (WGS) entry which is preliminary data.</text>
</comment>
<evidence type="ECO:0000313" key="2">
    <source>
        <dbReference type="EMBL" id="MBB3192064.1"/>
    </source>
</evidence>
<dbReference type="RefSeq" id="WP_183327328.1">
    <property type="nucleotide sequence ID" value="NZ_JACHXP010000021.1"/>
</dbReference>
<dbReference type="EC" id="3.5.1.28" evidence="2"/>
<protein>
    <submittedName>
        <fullName evidence="2">N-acetylmuramoyl-L-alanine amidase</fullName>
        <ecNumber evidence="2">3.5.1.28</ecNumber>
    </submittedName>
</protein>
<keyword evidence="3" id="KW-1185">Reference proteome</keyword>
<dbReference type="SUPFAM" id="SSF53187">
    <property type="entry name" value="Zn-dependent exopeptidases"/>
    <property type="match status" value="1"/>
</dbReference>
<dbReference type="AlphaFoldDB" id="A0A839VHH0"/>
<organism evidence="2 3">
    <name type="scientific">Halomonas cerina</name>
    <dbReference type="NCBI Taxonomy" id="447424"/>
    <lineage>
        <taxon>Bacteria</taxon>
        <taxon>Pseudomonadati</taxon>
        <taxon>Pseudomonadota</taxon>
        <taxon>Gammaproteobacteria</taxon>
        <taxon>Oceanospirillales</taxon>
        <taxon>Halomonadaceae</taxon>
        <taxon>Halomonas</taxon>
    </lineage>
</organism>
<keyword evidence="2" id="KW-0378">Hydrolase</keyword>
<dbReference type="Pfam" id="PF01520">
    <property type="entry name" value="Amidase_3"/>
    <property type="match status" value="1"/>
</dbReference>
<feature type="domain" description="MurNAc-LAA" evidence="1">
    <location>
        <begin position="19"/>
        <end position="182"/>
    </location>
</feature>